<dbReference type="AlphaFoldDB" id="A0A3E1EZI4"/>
<evidence type="ECO:0008006" key="3">
    <source>
        <dbReference type="Google" id="ProtNLM"/>
    </source>
</evidence>
<comment type="caution">
    <text evidence="1">The sequence shown here is derived from an EMBL/GenBank/DDBJ whole genome shotgun (WGS) entry which is preliminary data.</text>
</comment>
<name>A0A3E1EZI4_9FLAO</name>
<evidence type="ECO:0000313" key="2">
    <source>
        <dbReference type="Proteomes" id="UP000257127"/>
    </source>
</evidence>
<keyword evidence="2" id="KW-1185">Reference proteome</keyword>
<protein>
    <recommendedName>
        <fullName evidence="3">Lipoprotein</fullName>
    </recommendedName>
</protein>
<dbReference type="PROSITE" id="PS51257">
    <property type="entry name" value="PROKAR_LIPOPROTEIN"/>
    <property type="match status" value="1"/>
</dbReference>
<dbReference type="Proteomes" id="UP000257127">
    <property type="component" value="Unassembled WGS sequence"/>
</dbReference>
<dbReference type="OrthoDB" id="666576at2"/>
<gene>
    <name evidence="1" type="ORF">DXU93_03335</name>
</gene>
<proteinExistence type="predicted"/>
<accession>A0A3E1EZI4</accession>
<dbReference type="RefSeq" id="WP_116879846.1">
    <property type="nucleotide sequence ID" value="NZ_QURB01000002.1"/>
</dbReference>
<organism evidence="1 2">
    <name type="scientific">Brumimicrobium aurantiacum</name>
    <dbReference type="NCBI Taxonomy" id="1737063"/>
    <lineage>
        <taxon>Bacteria</taxon>
        <taxon>Pseudomonadati</taxon>
        <taxon>Bacteroidota</taxon>
        <taxon>Flavobacteriia</taxon>
        <taxon>Flavobacteriales</taxon>
        <taxon>Crocinitomicaceae</taxon>
        <taxon>Brumimicrobium</taxon>
    </lineage>
</organism>
<sequence>MIIKLLWKFKIVIIFLLFVSCASSSKINSLETKIIQIENEELKLFSKADTNSLIANTIKKGTILFLSSEENDYQEVYTRNPKYISQGEYEKYRYYLHKSKYKSITSNYYSLNAKLIELPFDPKKVYLKGSRGGCYYINSNNNKQYVNRNYCDGKITPQISKPKKSKSYSSTCGARTQSGGYCKRKVSGGGRCYQH</sequence>
<evidence type="ECO:0000313" key="1">
    <source>
        <dbReference type="EMBL" id="RFC54867.1"/>
    </source>
</evidence>
<dbReference type="EMBL" id="QURB01000002">
    <property type="protein sequence ID" value="RFC54867.1"/>
    <property type="molecule type" value="Genomic_DNA"/>
</dbReference>
<reference evidence="1 2" key="1">
    <citation type="submission" date="2018-08" db="EMBL/GenBank/DDBJ databases">
        <title>The draft genome squence of Brumimicrobium sp. N62.</title>
        <authorList>
            <person name="Du Z.-J."/>
            <person name="Luo H.-R."/>
        </authorList>
    </citation>
    <scope>NUCLEOTIDE SEQUENCE [LARGE SCALE GENOMIC DNA]</scope>
    <source>
        <strain evidence="1 2">N62</strain>
    </source>
</reference>